<evidence type="ECO:0000256" key="1">
    <source>
        <dbReference type="SAM" id="MobiDB-lite"/>
    </source>
</evidence>
<protein>
    <submittedName>
        <fullName evidence="2">Uncharacterized protein</fullName>
    </submittedName>
</protein>
<evidence type="ECO:0000313" key="2">
    <source>
        <dbReference type="EMBL" id="OEU08928.1"/>
    </source>
</evidence>
<gene>
    <name evidence="2" type="ORF">FRACYDRAFT_249271</name>
</gene>
<feature type="region of interest" description="Disordered" evidence="1">
    <location>
        <begin position="232"/>
        <end position="296"/>
    </location>
</feature>
<feature type="compositionally biased region" description="Basic and acidic residues" evidence="1">
    <location>
        <begin position="248"/>
        <end position="257"/>
    </location>
</feature>
<dbReference type="OrthoDB" id="47662at2759"/>
<dbReference type="AlphaFoldDB" id="A0A1E7ESE0"/>
<feature type="compositionally biased region" description="Polar residues" evidence="1">
    <location>
        <begin position="93"/>
        <end position="104"/>
    </location>
</feature>
<dbReference type="KEGG" id="fcy:FRACYDRAFT_249271"/>
<sequence length="693" mass="77112">MRDLFGGKSIYQRLVGSTSTDMSWLCSHGIPDENTSSKSSNRGKAQWLRKTRESAARSKTAIWGPTHSMSSEEGEDVSANIVCEDEKAENDVEFNTPSTKPSIGNNSNNNNNSQGTESTKSSQESSPPTDEENNIRRNSNSEPIETMHVTLGKVWNNIQCLEDTTMDESPSSAELDKKGEDIEQKQNVMDLIESVCSPCKPKNLNESFSVNCEDTPLGIARLAPPNVCAQSFREKQPNRSNANGPTIVDKEVSDEKSTNTVETAADRRRQRHKRRQLGSPKVNSTNGAAEDSLSAQEAYEVTPNQVMLVRKEHKTSSTLTQRPHPLKSLELNPEKAVELERCISELTMRSSYGEATAKIAENRRMAYYAVGKHHRQSGRGGNRRCYFTGKLILGGAPFYAGSVQQGLRTLVVFCLPSAVGLPRDMQGHVSSSSSRTPTISGLGSVRRPNISNRHDGNASVANSLGVNGNPRSIAGGSLLSRKESRVSRLSSIDDATSLGCSVEEELDPNWELDREYLLRVLPEPKQDLLDEMAIRYPAQFETLPVQVRSPPCWNLYVKFCFFSGLPIAEGEMHYKVRDNIADRYGEEIILSHEVMEAVNGDSAEILRLPNLKTFRYLRKHYHQQSAKLPDNCFQRQAWEMGSIIAKYHYAINFMAVWINGPFSAGNSEKTFFRNGLLLQPADPWELVECIADL</sequence>
<dbReference type="InParanoid" id="A0A1E7ESE0"/>
<dbReference type="Proteomes" id="UP000095751">
    <property type="component" value="Unassembled WGS sequence"/>
</dbReference>
<feature type="compositionally biased region" description="Polar residues" evidence="1">
    <location>
        <begin position="114"/>
        <end position="128"/>
    </location>
</feature>
<keyword evidence="3" id="KW-1185">Reference proteome</keyword>
<organism evidence="2 3">
    <name type="scientific">Fragilariopsis cylindrus CCMP1102</name>
    <dbReference type="NCBI Taxonomy" id="635003"/>
    <lineage>
        <taxon>Eukaryota</taxon>
        <taxon>Sar</taxon>
        <taxon>Stramenopiles</taxon>
        <taxon>Ochrophyta</taxon>
        <taxon>Bacillariophyta</taxon>
        <taxon>Bacillariophyceae</taxon>
        <taxon>Bacillariophycidae</taxon>
        <taxon>Bacillariales</taxon>
        <taxon>Bacillariaceae</taxon>
        <taxon>Fragilariopsis</taxon>
    </lineage>
</organism>
<evidence type="ECO:0000313" key="3">
    <source>
        <dbReference type="Proteomes" id="UP000095751"/>
    </source>
</evidence>
<feature type="compositionally biased region" description="Polar residues" evidence="1">
    <location>
        <begin position="33"/>
        <end position="43"/>
    </location>
</feature>
<feature type="region of interest" description="Disordered" evidence="1">
    <location>
        <begin position="425"/>
        <end position="465"/>
    </location>
</feature>
<feature type="region of interest" description="Disordered" evidence="1">
    <location>
        <begin position="29"/>
        <end position="143"/>
    </location>
</feature>
<name>A0A1E7ESE0_9STRA</name>
<accession>A0A1E7ESE0</accession>
<dbReference type="EMBL" id="KV784378">
    <property type="protein sequence ID" value="OEU08928.1"/>
    <property type="molecule type" value="Genomic_DNA"/>
</dbReference>
<reference evidence="2 3" key="1">
    <citation type="submission" date="2016-09" db="EMBL/GenBank/DDBJ databases">
        <title>Extensive genetic diversity and differential bi-allelic expression allows diatom success in the polar Southern Ocean.</title>
        <authorList>
            <consortium name="DOE Joint Genome Institute"/>
            <person name="Mock T."/>
            <person name="Otillar R.P."/>
            <person name="Strauss J."/>
            <person name="Dupont C."/>
            <person name="Frickenhaus S."/>
            <person name="Maumus F."/>
            <person name="Mcmullan M."/>
            <person name="Sanges R."/>
            <person name="Schmutz J."/>
            <person name="Toseland A."/>
            <person name="Valas R."/>
            <person name="Veluchamy A."/>
            <person name="Ward B.J."/>
            <person name="Allen A."/>
            <person name="Barry K."/>
            <person name="Falciatore A."/>
            <person name="Ferrante M."/>
            <person name="Fortunato A.E."/>
            <person name="Gloeckner G."/>
            <person name="Gruber A."/>
            <person name="Hipkin R."/>
            <person name="Janech M."/>
            <person name="Kroth P."/>
            <person name="Leese F."/>
            <person name="Lindquist E."/>
            <person name="Lyon B.R."/>
            <person name="Martin J."/>
            <person name="Mayer C."/>
            <person name="Parker M."/>
            <person name="Quesneville H."/>
            <person name="Raymond J."/>
            <person name="Uhlig C."/>
            <person name="Valentin K.U."/>
            <person name="Worden A.Z."/>
            <person name="Armbrust E.V."/>
            <person name="Bowler C."/>
            <person name="Green B."/>
            <person name="Moulton V."/>
            <person name="Van Oosterhout C."/>
            <person name="Grigoriev I."/>
        </authorList>
    </citation>
    <scope>NUCLEOTIDE SEQUENCE [LARGE SCALE GENOMIC DNA]</scope>
    <source>
        <strain evidence="2 3">CCMP1102</strain>
    </source>
</reference>
<proteinExistence type="predicted"/>